<feature type="transmembrane region" description="Helical" evidence="1">
    <location>
        <begin position="249"/>
        <end position="267"/>
    </location>
</feature>
<name>I4B2C2_TURPD</name>
<feature type="transmembrane region" description="Helical" evidence="1">
    <location>
        <begin position="347"/>
        <end position="368"/>
    </location>
</feature>
<feature type="transmembrane region" description="Helical" evidence="1">
    <location>
        <begin position="274"/>
        <end position="300"/>
    </location>
</feature>
<keyword evidence="1" id="KW-0812">Transmembrane</keyword>
<feature type="transmembrane region" description="Helical" evidence="1">
    <location>
        <begin position="76"/>
        <end position="94"/>
    </location>
</feature>
<keyword evidence="4" id="KW-1185">Reference proteome</keyword>
<dbReference type="AlphaFoldDB" id="I4B2C2"/>
<sequence>MHNNHRTLNIGLIVAGALPSLVSLIGAISMLSIAWPDLTMQQRSGFSVGLLLTMLPGFAAAAVGFWYLMRQQLVPVKILISLAVAVAAGVYLYLRYVHVSITVAEWIFDQGDYMTLIFSAVIPIFYFVLFYLATHFQISSQRNLVANIIAAIALPVVAYISFNVFRNFFGTGIGADLQQMYLIGLTTVFSFVMLRLLLHVASKHTAKLAEPGVNWSLRLVFIGVLPLVGLLLNAYGPVARESQMVLGNFNAPEFWLLAAFNALVYLLPDSRHRALFTLCVVARLSGFVFVLYFCVVFLLYVPLALLLIAAIGLGFLLLIPYFAAAMQLMRLKKDFVALKAEYSNARIFALAVAGLSLLPALVLTDTYLDRLMLVRAIEYVQHAPLSVNQQPNVNARKIIALTEKRAAKPGRQFMNDAGVPIYDRLYRNIVLDGAEISEALRSQLRLVLLGEKRRATAQPPASVTRVRVADVTVQKNDKGMMAETVLRIRIKNEDLSRNAELDTYINLPDNVFLSQHWLTIDGVEVPAQITTRSLALWVYNRVTERMRDPSLIYYEKANLLRWKVFPVPAAGFRDVRLHFTHAGDATLNLGGRVVNLAGKDLQAPLTATTGDYALLPAAKLHQLGSRTPYLHYIVDCSADAGTSYAQDAEIAARYLGLNNAGARISYVNSGITTQALSPGNAITCPENREGFFLELALRALIYEQMTKADYPVFVVLTQQPPFADWHNLSYLMPYYGDSDGFLQVSAGKAQTWSFAGQPRADRPRLRLPVRKAGDRYFAPAARLVAANVAGEKNNTIDGAAHHHRFVLGDFGSRPRAVVAALQTGVLNAATGSIVLETEAQRLKLSELHKKMLNAKNELDTGERARMSEPSSWLLLVLLLPAWFMRKKMRRTRSEF</sequence>
<accession>I4B2C2</accession>
<dbReference type="Pfam" id="PF08487">
    <property type="entry name" value="VIT"/>
    <property type="match status" value="1"/>
</dbReference>
<protein>
    <recommendedName>
        <fullName evidence="2">VIT domain-containing protein</fullName>
    </recommendedName>
</protein>
<dbReference type="EMBL" id="CP002959">
    <property type="protein sequence ID" value="AFM11429.1"/>
    <property type="molecule type" value="Genomic_DNA"/>
</dbReference>
<feature type="transmembrane region" description="Helical" evidence="1">
    <location>
        <begin position="144"/>
        <end position="165"/>
    </location>
</feature>
<feature type="transmembrane region" description="Helical" evidence="1">
    <location>
        <begin position="219"/>
        <end position="237"/>
    </location>
</feature>
<proteinExistence type="predicted"/>
<evidence type="ECO:0000313" key="4">
    <source>
        <dbReference type="Proteomes" id="UP000006048"/>
    </source>
</evidence>
<gene>
    <name evidence="3" type="ordered locus">Turpa_0778</name>
</gene>
<feature type="transmembrane region" description="Helical" evidence="1">
    <location>
        <begin position="47"/>
        <end position="69"/>
    </location>
</feature>
<keyword evidence="1" id="KW-1133">Transmembrane helix</keyword>
<organism evidence="3 4">
    <name type="scientific">Turneriella parva (strain ATCC BAA-1111 / DSM 21527 / NCTC 11395 / H)</name>
    <name type="common">Leptospira parva</name>
    <dbReference type="NCBI Taxonomy" id="869212"/>
    <lineage>
        <taxon>Bacteria</taxon>
        <taxon>Pseudomonadati</taxon>
        <taxon>Spirochaetota</taxon>
        <taxon>Spirochaetia</taxon>
        <taxon>Leptospirales</taxon>
        <taxon>Leptospiraceae</taxon>
        <taxon>Turneriella</taxon>
    </lineage>
</organism>
<feature type="transmembrane region" description="Helical" evidence="1">
    <location>
        <begin position="12"/>
        <end position="35"/>
    </location>
</feature>
<dbReference type="Proteomes" id="UP000006048">
    <property type="component" value="Chromosome"/>
</dbReference>
<dbReference type="STRING" id="869212.Turpa_0778"/>
<evidence type="ECO:0000313" key="3">
    <source>
        <dbReference type="EMBL" id="AFM11429.1"/>
    </source>
</evidence>
<dbReference type="HOGENOM" id="CLU_015671_0_0_12"/>
<feature type="transmembrane region" description="Helical" evidence="1">
    <location>
        <begin position="114"/>
        <end position="132"/>
    </location>
</feature>
<dbReference type="KEGG" id="tpx:Turpa_0778"/>
<dbReference type="RefSeq" id="WP_014801947.1">
    <property type="nucleotide sequence ID" value="NC_018020.1"/>
</dbReference>
<feature type="transmembrane region" description="Helical" evidence="1">
    <location>
        <begin position="177"/>
        <end position="198"/>
    </location>
</feature>
<dbReference type="InterPro" id="IPR027550">
    <property type="entry name" value="MSEP-CTERM"/>
</dbReference>
<reference evidence="3 4" key="1">
    <citation type="submission" date="2012-06" db="EMBL/GenBank/DDBJ databases">
        <title>The complete chromosome of genome of Turneriella parva DSM 21527.</title>
        <authorList>
            <consortium name="US DOE Joint Genome Institute (JGI-PGF)"/>
            <person name="Lucas S."/>
            <person name="Han J."/>
            <person name="Lapidus A."/>
            <person name="Bruce D."/>
            <person name="Goodwin L."/>
            <person name="Pitluck S."/>
            <person name="Peters L."/>
            <person name="Kyrpides N."/>
            <person name="Mavromatis K."/>
            <person name="Ivanova N."/>
            <person name="Mikhailova N."/>
            <person name="Chertkov O."/>
            <person name="Detter J.C."/>
            <person name="Tapia R."/>
            <person name="Han C."/>
            <person name="Land M."/>
            <person name="Hauser L."/>
            <person name="Markowitz V."/>
            <person name="Cheng J.-F."/>
            <person name="Hugenholtz P."/>
            <person name="Woyke T."/>
            <person name="Wu D."/>
            <person name="Gronow S."/>
            <person name="Wellnitz S."/>
            <person name="Brambilla E."/>
            <person name="Klenk H.-P."/>
            <person name="Eisen J.A."/>
        </authorList>
    </citation>
    <scope>NUCLEOTIDE SEQUENCE [LARGE SCALE GENOMIC DNA]</scope>
    <source>
        <strain evidence="4">ATCC BAA-1111 / DSM 21527 / NCTC 11395 / H</strain>
    </source>
</reference>
<evidence type="ECO:0000259" key="2">
    <source>
        <dbReference type="PROSITE" id="PS51468"/>
    </source>
</evidence>
<dbReference type="PROSITE" id="PS51468">
    <property type="entry name" value="VIT"/>
    <property type="match status" value="1"/>
</dbReference>
<keyword evidence="1" id="KW-0472">Membrane</keyword>
<evidence type="ECO:0000256" key="1">
    <source>
        <dbReference type="SAM" id="Phobius"/>
    </source>
</evidence>
<dbReference type="NCBIfam" id="TIGR04286">
    <property type="entry name" value="MSEP-CTERM"/>
    <property type="match status" value="1"/>
</dbReference>
<feature type="domain" description="VIT" evidence="2">
    <location>
        <begin position="452"/>
        <end position="581"/>
    </location>
</feature>
<dbReference type="OrthoDB" id="1801976at2"/>
<dbReference type="InterPro" id="IPR013694">
    <property type="entry name" value="VIT"/>
</dbReference>
<feature type="transmembrane region" description="Helical" evidence="1">
    <location>
        <begin position="306"/>
        <end position="326"/>
    </location>
</feature>